<dbReference type="RefSeq" id="WP_004333229.1">
    <property type="nucleotide sequence ID" value="NZ_AMXE01000004.1"/>
</dbReference>
<sequence>MFQRPIMAIFFLAVMLPIHALADDDDTRLLLNKIDRSTAVRERSHLVEDTPPGIDPGSLITIGETTYHVENTLEDLGPAIYVSMNLRQWHKVGQFVEKYRSLSGHEEGLVLLAEGMLDRENRDYRAASDKLNAALAAKPDFARARLELARVYFEDHKSQEARDLFDQVSTSGIPDEVRPVIEGFQRALRDRDTWHGSLALGLGYSSNVNQANGKVLVSETCIPVFGCAITRRRMDEPIESSMFTYDLTLNRRYQISGHHNALLRAISYGKLPNEHKDTTATLASTYYDESTSIVYAGYNYMSALNDFSVMPLFEHHYGNRHVRYQAVGLRLDWKHNPRPDTQVGVNAQRKHFRFQGRERQYFDNYDENQFGFYASNVLDAKTMIYGGLNFTRKLFPQAVASSKEYMANLGAYRMFDAGFTINATALFRHIRNDEGSQLMGGRREDDQQIYIVNLGMPRFAFKGITPNLYLKRTVNDSSIDWAYEYRQTEVVLKLEKNF</sequence>
<reference evidence="11 12" key="1">
    <citation type="submission" date="2012-09" db="EMBL/GenBank/DDBJ databases">
        <title>Draft Genome Sequences of 6 Strains from Genus Thauera.</title>
        <authorList>
            <person name="Liu B."/>
            <person name="Shapleigh J.P."/>
            <person name="Frostegard A.H."/>
        </authorList>
    </citation>
    <scope>NUCLEOTIDE SEQUENCE [LARGE SCALE GENOMIC DNA]</scope>
    <source>
        <strain evidence="12">47Lol / DSM 12138</strain>
    </source>
</reference>
<feature type="domain" description="Surface lipoprotein assembly modifier N-terminal TPR repeats region" evidence="10">
    <location>
        <begin position="74"/>
        <end position="165"/>
    </location>
</feature>
<feature type="signal peptide" evidence="8">
    <location>
        <begin position="1"/>
        <end position="22"/>
    </location>
</feature>
<keyword evidence="4 8" id="KW-0732">Signal</keyword>
<dbReference type="AlphaFoldDB" id="N6ZDL7"/>
<feature type="chain" id="PRO_5004129508" evidence="8">
    <location>
        <begin position="23"/>
        <end position="498"/>
    </location>
</feature>
<evidence type="ECO:0000256" key="8">
    <source>
        <dbReference type="SAM" id="SignalP"/>
    </source>
</evidence>
<dbReference type="InterPro" id="IPR011990">
    <property type="entry name" value="TPR-like_helical_dom_sf"/>
</dbReference>
<evidence type="ECO:0000256" key="1">
    <source>
        <dbReference type="ARBA" id="ARBA00004571"/>
    </source>
</evidence>
<dbReference type="Pfam" id="PF04575">
    <property type="entry name" value="SlipAM"/>
    <property type="match status" value="1"/>
</dbReference>
<dbReference type="Gene3D" id="1.25.40.10">
    <property type="entry name" value="Tetratricopeptide repeat domain"/>
    <property type="match status" value="1"/>
</dbReference>
<dbReference type="GO" id="GO:0009279">
    <property type="term" value="C:cell outer membrane"/>
    <property type="evidence" value="ECO:0007669"/>
    <property type="project" value="UniProtKB-SubCell"/>
</dbReference>
<keyword evidence="2" id="KW-1134">Transmembrane beta strand</keyword>
<dbReference type="Pfam" id="PF24575">
    <property type="entry name" value="TPR_Slam"/>
    <property type="match status" value="1"/>
</dbReference>
<evidence type="ECO:0000256" key="3">
    <source>
        <dbReference type="ARBA" id="ARBA00022692"/>
    </source>
</evidence>
<evidence type="ECO:0000256" key="4">
    <source>
        <dbReference type="ARBA" id="ARBA00022729"/>
    </source>
</evidence>
<evidence type="ECO:0000313" key="11">
    <source>
        <dbReference type="EMBL" id="ENO90259.1"/>
    </source>
</evidence>
<dbReference type="SUPFAM" id="SSF48452">
    <property type="entry name" value="TPR-like"/>
    <property type="match status" value="1"/>
</dbReference>
<organism evidence="11 12">
    <name type="scientific">Thauera linaloolentis (strain DSM 12138 / JCM 21573 / CCUG 41526 / CIP 105981 / IAM 15112 / NBRC 102519 / 47Lol)</name>
    <dbReference type="NCBI Taxonomy" id="1123367"/>
    <lineage>
        <taxon>Bacteria</taxon>
        <taxon>Pseudomonadati</taxon>
        <taxon>Pseudomonadota</taxon>
        <taxon>Betaproteobacteria</taxon>
        <taxon>Rhodocyclales</taxon>
        <taxon>Zoogloeaceae</taxon>
        <taxon>Thauera</taxon>
    </lineage>
</organism>
<comment type="subcellular location">
    <subcellularLocation>
        <location evidence="1">Cell outer membrane</location>
        <topology evidence="1">Multi-pass membrane protein</topology>
    </subcellularLocation>
</comment>
<comment type="caution">
    <text evidence="11">The sequence shown here is derived from an EMBL/GenBank/DDBJ whole genome shotgun (WGS) entry which is preliminary data.</text>
</comment>
<dbReference type="STRING" id="1123367.GCA_000621305_02317"/>
<keyword evidence="12" id="KW-1185">Reference proteome</keyword>
<comment type="similarity">
    <text evidence="7">Belongs to the Slam family.</text>
</comment>
<accession>N6ZDL7</accession>
<evidence type="ECO:0000313" key="12">
    <source>
        <dbReference type="Proteomes" id="UP000013232"/>
    </source>
</evidence>
<dbReference type="EMBL" id="AMXE01000004">
    <property type="protein sequence ID" value="ENO90259.1"/>
    <property type="molecule type" value="Genomic_DNA"/>
</dbReference>
<evidence type="ECO:0000256" key="6">
    <source>
        <dbReference type="ARBA" id="ARBA00023237"/>
    </source>
</evidence>
<proteinExistence type="inferred from homology"/>
<keyword evidence="6" id="KW-0998">Cell outer membrane</keyword>
<dbReference type="Proteomes" id="UP000013232">
    <property type="component" value="Unassembled WGS sequence"/>
</dbReference>
<gene>
    <name evidence="11" type="ORF">C666_02305</name>
</gene>
<dbReference type="InterPro" id="IPR007655">
    <property type="entry name" value="Slam_C"/>
</dbReference>
<evidence type="ECO:0000256" key="5">
    <source>
        <dbReference type="ARBA" id="ARBA00023136"/>
    </source>
</evidence>
<name>N6ZDL7_THAL4</name>
<keyword evidence="5" id="KW-0472">Membrane</keyword>
<evidence type="ECO:0000259" key="9">
    <source>
        <dbReference type="Pfam" id="PF04575"/>
    </source>
</evidence>
<evidence type="ECO:0000256" key="2">
    <source>
        <dbReference type="ARBA" id="ARBA00022452"/>
    </source>
</evidence>
<feature type="domain" description="Surface lipoprotein assembly modifier C-terminal" evidence="9">
    <location>
        <begin position="194"/>
        <end position="498"/>
    </location>
</feature>
<protein>
    <submittedName>
        <fullName evidence="11">Uncharacterized protein</fullName>
    </submittedName>
</protein>
<dbReference type="InterPro" id="IPR057556">
    <property type="entry name" value="TPR_Slam"/>
</dbReference>
<evidence type="ECO:0000259" key="10">
    <source>
        <dbReference type="Pfam" id="PF24575"/>
    </source>
</evidence>
<evidence type="ECO:0000256" key="7">
    <source>
        <dbReference type="ARBA" id="ARBA00023609"/>
    </source>
</evidence>
<dbReference type="eggNOG" id="COG3118">
    <property type="taxonomic scope" value="Bacteria"/>
</dbReference>
<keyword evidence="3" id="KW-0812">Transmembrane</keyword>